<evidence type="ECO:0000313" key="3">
    <source>
        <dbReference type="EMBL" id="AAL81441.1"/>
    </source>
</evidence>
<dbReference type="InterPro" id="IPR026869">
    <property type="entry name" value="EgtC-like"/>
</dbReference>
<dbReference type="InterPro" id="IPR017932">
    <property type="entry name" value="GATase_2_dom"/>
</dbReference>
<evidence type="ECO:0000313" key="4">
    <source>
        <dbReference type="Proteomes" id="UP000001013"/>
    </source>
</evidence>
<dbReference type="Proteomes" id="UP000001013">
    <property type="component" value="Chromosome"/>
</dbReference>
<dbReference type="PANTHER" id="PTHR42824:SF1">
    <property type="entry name" value="GLUTAMINE AMIDOTRANSFERASE YAFJ-RELATED"/>
    <property type="match status" value="1"/>
</dbReference>
<evidence type="ECO:0000259" key="2">
    <source>
        <dbReference type="PROSITE" id="PS51278"/>
    </source>
</evidence>
<dbReference type="eggNOG" id="arCOG03639">
    <property type="taxonomic scope" value="Archaea"/>
</dbReference>
<dbReference type="KEGG" id="pfu:PF1317"/>
<evidence type="ECO:0000256" key="1">
    <source>
        <dbReference type="ARBA" id="ARBA00022962"/>
    </source>
</evidence>
<keyword evidence="4" id="KW-1185">Reference proteome</keyword>
<protein>
    <recommendedName>
        <fullName evidence="2">Glutamine amidotransferase type-2 domain-containing protein</fullName>
    </recommendedName>
</protein>
<gene>
    <name evidence="3" type="ordered locus">PF1317</name>
</gene>
<dbReference type="PROSITE" id="PS51278">
    <property type="entry name" value="GATASE_TYPE_2"/>
    <property type="match status" value="1"/>
</dbReference>
<dbReference type="PANTHER" id="PTHR42824">
    <property type="entry name" value="GLUTAMINE AMIDOTRANSFERASE"/>
    <property type="match status" value="1"/>
</dbReference>
<dbReference type="Gene3D" id="3.60.20.10">
    <property type="entry name" value="Glutamine Phosphoribosylpyrophosphate, subunit 1, domain 1"/>
    <property type="match status" value="1"/>
</dbReference>
<proteinExistence type="predicted"/>
<keyword evidence="1" id="KW-0315">Glutamine amidotransferase</keyword>
<dbReference type="Pfam" id="PF13230">
    <property type="entry name" value="GATase_4"/>
    <property type="match status" value="1"/>
</dbReference>
<sequence length="155" mass="17594">MCELFDVNANKGVSVNFTWRGFVRKGELNPHGWGISWYLTAVNGKRAASLIKQPIPAYESMIALTLPRLNIRSQIIISHVRFATSEINYLDTHPFVRRIKSIGQYDEWIFAHNGVLNGVKELPKRFKPLGTTDSEAAFCYIMENLEGIGTMRALH</sequence>
<dbReference type="PaxDb" id="186497-PF1317"/>
<feature type="domain" description="Glutamine amidotransferase type-2" evidence="2">
    <location>
        <begin position="2"/>
        <end position="155"/>
    </location>
</feature>
<accession>Q8U1A4</accession>
<reference evidence="3 4" key="1">
    <citation type="journal article" date="1999" name="Genetics">
        <title>Divergence of the hyperthermophilic archaea Pyrococcus furiosus and P. horikoshii inferred from complete genomic sequences.</title>
        <authorList>
            <person name="Maeder D.L."/>
            <person name="Weiss R.B."/>
            <person name="Dunn D.M."/>
            <person name="Cherry J.L."/>
            <person name="Gonzalez J.M."/>
            <person name="DiRuggiero J."/>
            <person name="Robb F.T."/>
        </authorList>
    </citation>
    <scope>NUCLEOTIDE SEQUENCE [LARGE SCALE GENOMIC DNA]</scope>
    <source>
        <strain evidence="4">ATCC 43587 / DSM 3638 / JCM 8422 / Vc1</strain>
    </source>
</reference>
<dbReference type="EMBL" id="AE009950">
    <property type="protein sequence ID" value="AAL81441.1"/>
    <property type="molecule type" value="Genomic_DNA"/>
</dbReference>
<dbReference type="RefSeq" id="WP_011012462.1">
    <property type="nucleotide sequence ID" value="NC_003413.1"/>
</dbReference>
<dbReference type="SUPFAM" id="SSF56235">
    <property type="entry name" value="N-terminal nucleophile aminohydrolases (Ntn hydrolases)"/>
    <property type="match status" value="1"/>
</dbReference>
<dbReference type="InterPro" id="IPR029055">
    <property type="entry name" value="Ntn_hydrolases_N"/>
</dbReference>
<dbReference type="PATRIC" id="fig|186497.12.peg.1380"/>
<dbReference type="PhylomeDB" id="Q8U1A4"/>
<dbReference type="HOGENOM" id="CLU_059273_3_0_2"/>
<dbReference type="AlphaFoldDB" id="Q8U1A4"/>
<dbReference type="STRING" id="186497.PF1317"/>
<name>Q8U1A4_PYRFU</name>
<organism evidence="3 4">
    <name type="scientific">Pyrococcus furiosus (strain ATCC 43587 / DSM 3638 / JCM 8422 / Vc1)</name>
    <dbReference type="NCBI Taxonomy" id="186497"/>
    <lineage>
        <taxon>Archaea</taxon>
        <taxon>Methanobacteriati</taxon>
        <taxon>Methanobacteriota</taxon>
        <taxon>Thermococci</taxon>
        <taxon>Thermococcales</taxon>
        <taxon>Thermococcaceae</taxon>
        <taxon>Pyrococcus</taxon>
    </lineage>
</organism>
<dbReference type="GeneID" id="78736847"/>